<dbReference type="EMBL" id="BLAY01000192">
    <property type="protein sequence ID" value="GET42986.1"/>
    <property type="molecule type" value="Genomic_DNA"/>
</dbReference>
<dbReference type="PROSITE" id="PS51257">
    <property type="entry name" value="PROKAR_LIPOPROTEIN"/>
    <property type="match status" value="1"/>
</dbReference>
<keyword evidence="2" id="KW-0732">Signal</keyword>
<reference evidence="3" key="1">
    <citation type="submission" date="2019-10" db="EMBL/GenBank/DDBJ databases">
        <title>Draft genome sequece of Microseira wollei NIES-4236.</title>
        <authorList>
            <person name="Yamaguchi H."/>
            <person name="Suzuki S."/>
            <person name="Kawachi M."/>
        </authorList>
    </citation>
    <scope>NUCLEOTIDE SEQUENCE</scope>
    <source>
        <strain evidence="3">NIES-4236</strain>
    </source>
</reference>
<evidence type="ECO:0000256" key="2">
    <source>
        <dbReference type="SAM" id="SignalP"/>
    </source>
</evidence>
<dbReference type="RefSeq" id="WP_226591325.1">
    <property type="nucleotide sequence ID" value="NZ_BLAY01000192.1"/>
</dbReference>
<gene>
    <name evidence="3" type="ORF">MiSe_78060</name>
</gene>
<keyword evidence="4" id="KW-1185">Reference proteome</keyword>
<organism evidence="3 4">
    <name type="scientific">Microseira wollei NIES-4236</name>
    <dbReference type="NCBI Taxonomy" id="2530354"/>
    <lineage>
        <taxon>Bacteria</taxon>
        <taxon>Bacillati</taxon>
        <taxon>Cyanobacteriota</taxon>
        <taxon>Cyanophyceae</taxon>
        <taxon>Oscillatoriophycideae</taxon>
        <taxon>Aerosakkonematales</taxon>
        <taxon>Aerosakkonemataceae</taxon>
        <taxon>Microseira</taxon>
    </lineage>
</organism>
<protein>
    <recommendedName>
        <fullName evidence="5">Lipoprotein</fullName>
    </recommendedName>
</protein>
<feature type="chain" id="PRO_5043539760" description="Lipoprotein" evidence="2">
    <location>
        <begin position="23"/>
        <end position="196"/>
    </location>
</feature>
<comment type="caution">
    <text evidence="3">The sequence shown here is derived from an EMBL/GenBank/DDBJ whole genome shotgun (WGS) entry which is preliminary data.</text>
</comment>
<dbReference type="AlphaFoldDB" id="A0AAV3XQ36"/>
<sequence length="196" mass="20577">MFHRTKNWLLISILAVSLTACTEGSQTKGDASKPANSSPAATPVKAAATKAEPAFSKTIPGVKNASEVKFKSPSDPSKTGFFDTVNESIGPKHEVAKTATVKIAGWAFLPGKNKIPERVIITLADNKTVVAVADVKLPRPDVAKALNNPAYKSSGWDVTINASALPPGKSVLKAWAYDSATKEATPLGGTHEIVVE</sequence>
<evidence type="ECO:0008006" key="5">
    <source>
        <dbReference type="Google" id="ProtNLM"/>
    </source>
</evidence>
<evidence type="ECO:0000313" key="3">
    <source>
        <dbReference type="EMBL" id="GET42986.1"/>
    </source>
</evidence>
<name>A0AAV3XQ36_9CYAN</name>
<accession>A0AAV3XQ36</accession>
<feature type="signal peptide" evidence="2">
    <location>
        <begin position="1"/>
        <end position="22"/>
    </location>
</feature>
<evidence type="ECO:0000256" key="1">
    <source>
        <dbReference type="SAM" id="MobiDB-lite"/>
    </source>
</evidence>
<dbReference type="Proteomes" id="UP001050975">
    <property type="component" value="Unassembled WGS sequence"/>
</dbReference>
<proteinExistence type="predicted"/>
<feature type="region of interest" description="Disordered" evidence="1">
    <location>
        <begin position="25"/>
        <end position="47"/>
    </location>
</feature>
<feature type="compositionally biased region" description="Low complexity" evidence="1">
    <location>
        <begin position="37"/>
        <end position="47"/>
    </location>
</feature>
<evidence type="ECO:0000313" key="4">
    <source>
        <dbReference type="Proteomes" id="UP001050975"/>
    </source>
</evidence>